<feature type="transmembrane region" description="Helical" evidence="1">
    <location>
        <begin position="865"/>
        <end position="884"/>
    </location>
</feature>
<name>A0A3G1KMQ4_FORW1</name>
<feature type="transmembrane region" description="Helical" evidence="1">
    <location>
        <begin position="917"/>
        <end position="940"/>
    </location>
</feature>
<dbReference type="Gene3D" id="3.30.2090.10">
    <property type="entry name" value="Multidrug efflux transporter AcrB TolC docking domain, DN and DC subdomains"/>
    <property type="match status" value="2"/>
</dbReference>
<dbReference type="SUPFAM" id="SSF82693">
    <property type="entry name" value="Multidrug efflux transporter AcrB pore domain, PN1, PN2, PC1 and PC2 subdomains"/>
    <property type="match status" value="3"/>
</dbReference>
<dbReference type="KEGG" id="fwa:DCMF_01920"/>
<feature type="transmembrane region" description="Helical" evidence="1">
    <location>
        <begin position="432"/>
        <end position="452"/>
    </location>
</feature>
<keyword evidence="1" id="KW-0812">Transmembrane</keyword>
<feature type="transmembrane region" description="Helical" evidence="1">
    <location>
        <begin position="994"/>
        <end position="1020"/>
    </location>
</feature>
<feature type="transmembrane region" description="Helical" evidence="1">
    <location>
        <begin position="891"/>
        <end position="911"/>
    </location>
</feature>
<dbReference type="GO" id="GO:0005886">
    <property type="term" value="C:plasma membrane"/>
    <property type="evidence" value="ECO:0007669"/>
    <property type="project" value="TreeGrafter"/>
</dbReference>
<evidence type="ECO:0000313" key="3">
    <source>
        <dbReference type="Proteomes" id="UP000323521"/>
    </source>
</evidence>
<evidence type="ECO:0000313" key="2">
    <source>
        <dbReference type="EMBL" id="ATW23714.1"/>
    </source>
</evidence>
<evidence type="ECO:0000256" key="1">
    <source>
        <dbReference type="SAM" id="Phobius"/>
    </source>
</evidence>
<dbReference type="Pfam" id="PF00873">
    <property type="entry name" value="ACR_tran"/>
    <property type="match status" value="1"/>
</dbReference>
<sequence>MIRRIAQFSINRPATIIILIAALSIIGVMSVVQMRTDLLPEMDLPYAIVMTTYSGAGPEEIEEQVSKPIENVVATVSDIDTLMSQSSANSSIVIIGFNYGTNMDSAMADIRDKISMAESYLPEDADKPMVMKINPNIMPVIAVAIGSDQLSLAQLQSVAEDDIEPRLSRISGVASVTVLGGLEREVKVAVDPVKAQNYGLSLTQIGSFLAAENYNMSSGDISYGEREYFVRSLQEFESVDAVGEVALTAANGNKIQLKEIAEISEDYKEVEQLTRVNKKPAVSLLVQKATDGNTVEACTKVKEEMEKIRNELGGKINVEIVMDQSDNINKSLNSTTRTLAEGAVLAVLIIFLFMRNLRSTAIVGIAIPLSLLATFIVLFYNGSTLNLLTLGGLALGVGRMIDDSIVVFENIYRHRDLGLSAPEAALKGTAEVGGAVLASTLTLIAVFLPIGLAEGISGVLFKPLALTICVAIACSLMVSLAVVPFMSSRMLTDKAMVKKGTGKFFLSRQFHRLGEWLDNLGEKYKIGLRWALGHRRSVIFSVVVLIVLSLAMVPQIGAEFMPPSDSGEVEVTLEADKGAKLEDVDKLAETVEAELLKNPAVDIVYTTVGSSGEMAMMGAASNEASFRVQLIPKGERKGVEQVAEEIRESLKDIFGAKSTVSVSSGLSSSSSGGAIAVNIRGDDLDTLRSLSKQIEGIVAKVPGTRNVASSLGDGNPEVQLRINRQRAMDFGLTPAQVSSEIKAAIDGSVVSRFRLEGDEIDVTVTSTSKETSDMDTLKDLPILTAQGNSIPLSEVASFELSTGPVQIDRENQTRQGTISCDLLNRDLSSVTQDIQAGVNTIKLPAGYTIDYGGENEQMAEAFSSLILALLMAIMLVYVVMVVQYESFLDPFVILFSLPGAIIGVVLALLVTGTSFSVNAFIGLIMLVGIAVANAIVYVDYLKHLLAAGMERTAALLETGRLRLRPILMTALATILAMIPLAMGLGEGSETNAPLAIVVIGGLLAATFVTLFLVPVVYSILDDRRQKRFKKKSTLNHEDKSLVRQTV</sequence>
<organism evidence="2 3">
    <name type="scientific">Formimonas warabiya</name>
    <dbReference type="NCBI Taxonomy" id="1761012"/>
    <lineage>
        <taxon>Bacteria</taxon>
        <taxon>Bacillati</taxon>
        <taxon>Bacillota</taxon>
        <taxon>Clostridia</taxon>
        <taxon>Eubacteriales</taxon>
        <taxon>Peptococcaceae</taxon>
        <taxon>Candidatus Formimonas</taxon>
    </lineage>
</organism>
<dbReference type="Proteomes" id="UP000323521">
    <property type="component" value="Chromosome"/>
</dbReference>
<dbReference type="EMBL" id="CP017634">
    <property type="protein sequence ID" value="ATW23714.1"/>
    <property type="molecule type" value="Genomic_DNA"/>
</dbReference>
<keyword evidence="1" id="KW-0472">Membrane</keyword>
<dbReference type="SUPFAM" id="SSF82714">
    <property type="entry name" value="Multidrug efflux transporter AcrB TolC docking domain, DN and DC subdomains"/>
    <property type="match status" value="2"/>
</dbReference>
<dbReference type="SUPFAM" id="SSF82866">
    <property type="entry name" value="Multidrug efflux transporter AcrB transmembrane domain"/>
    <property type="match status" value="2"/>
</dbReference>
<keyword evidence="1" id="KW-1133">Transmembrane helix</keyword>
<accession>A0A3G1KMQ4</accession>
<keyword evidence="3" id="KW-1185">Reference proteome</keyword>
<reference evidence="2 3" key="1">
    <citation type="submission" date="2016-10" db="EMBL/GenBank/DDBJ databases">
        <title>Complete Genome Sequence of Peptococcaceae strain DCMF.</title>
        <authorList>
            <person name="Edwards R.J."/>
            <person name="Holland S.I."/>
            <person name="Deshpande N.P."/>
            <person name="Wong Y.K."/>
            <person name="Ertan H."/>
            <person name="Manefield M."/>
            <person name="Russell T.L."/>
            <person name="Lee M.J."/>
        </authorList>
    </citation>
    <scope>NUCLEOTIDE SEQUENCE [LARGE SCALE GENOMIC DNA]</scope>
    <source>
        <strain evidence="2 3">DCMF</strain>
    </source>
</reference>
<dbReference type="Gene3D" id="3.30.70.1430">
    <property type="entry name" value="Multidrug efflux transporter AcrB pore domain"/>
    <property type="match status" value="2"/>
</dbReference>
<feature type="transmembrane region" description="Helical" evidence="1">
    <location>
        <begin position="961"/>
        <end position="982"/>
    </location>
</feature>
<gene>
    <name evidence="2" type="ORF">DCMF_01920</name>
</gene>
<dbReference type="InterPro" id="IPR001036">
    <property type="entry name" value="Acrflvin-R"/>
</dbReference>
<dbReference type="OrthoDB" id="9757876at2"/>
<feature type="transmembrane region" description="Helical" evidence="1">
    <location>
        <begin position="12"/>
        <end position="32"/>
    </location>
</feature>
<dbReference type="PANTHER" id="PTHR32063:SF0">
    <property type="entry name" value="SWARMING MOTILITY PROTEIN SWRC"/>
    <property type="match status" value="1"/>
</dbReference>
<dbReference type="Gene3D" id="1.20.1640.10">
    <property type="entry name" value="Multidrug efflux transporter AcrB transmembrane domain"/>
    <property type="match status" value="2"/>
</dbReference>
<dbReference type="RefSeq" id="WP_148132875.1">
    <property type="nucleotide sequence ID" value="NZ_CP017634.1"/>
</dbReference>
<feature type="transmembrane region" description="Helical" evidence="1">
    <location>
        <begin position="361"/>
        <end position="381"/>
    </location>
</feature>
<proteinExistence type="predicted"/>
<dbReference type="Gene3D" id="3.30.70.1320">
    <property type="entry name" value="Multidrug efflux transporter AcrB pore domain like"/>
    <property type="match status" value="1"/>
</dbReference>
<dbReference type="PRINTS" id="PR00702">
    <property type="entry name" value="ACRIFLAVINRP"/>
</dbReference>
<dbReference type="Gene3D" id="3.30.70.1440">
    <property type="entry name" value="Multidrug efflux transporter AcrB pore domain"/>
    <property type="match status" value="1"/>
</dbReference>
<feature type="transmembrane region" description="Helical" evidence="1">
    <location>
        <begin position="538"/>
        <end position="557"/>
    </location>
</feature>
<dbReference type="GO" id="GO:0042910">
    <property type="term" value="F:xenobiotic transmembrane transporter activity"/>
    <property type="evidence" value="ECO:0007669"/>
    <property type="project" value="TreeGrafter"/>
</dbReference>
<protein>
    <submittedName>
        <fullName evidence="2">Multidrug ABC transporter</fullName>
    </submittedName>
</protein>
<dbReference type="AlphaFoldDB" id="A0A3G1KMQ4"/>
<dbReference type="InterPro" id="IPR027463">
    <property type="entry name" value="AcrB_DN_DC_subdom"/>
</dbReference>
<feature type="transmembrane region" description="Helical" evidence="1">
    <location>
        <begin position="464"/>
        <end position="486"/>
    </location>
</feature>
<dbReference type="PANTHER" id="PTHR32063">
    <property type="match status" value="1"/>
</dbReference>